<name>A0A7Z7HQ38_9PROT</name>
<keyword evidence="5" id="KW-0067">ATP-binding</keyword>
<keyword evidence="4" id="KW-0418">Kinase</keyword>
<keyword evidence="3" id="KW-0547">Nucleotide-binding</keyword>
<keyword evidence="2" id="KW-0808">Transferase</keyword>
<dbReference type="PANTHER" id="PTHR43085:SF1">
    <property type="entry name" value="PSEUDOURIDINE KINASE-RELATED"/>
    <property type="match status" value="1"/>
</dbReference>
<dbReference type="InterPro" id="IPR011611">
    <property type="entry name" value="PfkB_dom"/>
</dbReference>
<dbReference type="Proteomes" id="UP000242886">
    <property type="component" value="Chromosome SDENCHOL"/>
</dbReference>
<dbReference type="GO" id="GO:0016301">
    <property type="term" value="F:kinase activity"/>
    <property type="evidence" value="ECO:0007669"/>
    <property type="project" value="UniProtKB-KW"/>
</dbReference>
<sequence length="330" mass="35997">MVTAAPTSPASPSSTSTDFPGTVFLFGELLADCFPDREIPGGAPFNVAHHLCGLAGSQILRPLLISRIGQDARASRLLAACRAAGLSSEGIQHDGQHPSGRVEVTFSQTNGLHRFDIPPQQAWDFIDGAACEALLLAHRPRLIYFGTLAQRNNVSRAALKRLLSRSRTNGFLDVNLRPPWVGKDVLHWSLNQADTLKLNEDELAELATLFSPGDDAPQAQAERLARQFRIRCLLVTRGARGAWLFERERGWRESVVASSAVPIIDTVGAGDAFSAVFLLGLQLKWAPADCLERANQFAAAVCGLRGAVPSDADFYLPWRQRWGLERKKPA</sequence>
<evidence type="ECO:0000313" key="8">
    <source>
        <dbReference type="Proteomes" id="UP000242886"/>
    </source>
</evidence>
<dbReference type="Gene3D" id="3.40.1190.20">
    <property type="match status" value="1"/>
</dbReference>
<evidence type="ECO:0000256" key="1">
    <source>
        <dbReference type="ARBA" id="ARBA00010688"/>
    </source>
</evidence>
<dbReference type="AlphaFoldDB" id="A0A7Z7HQ38"/>
<accession>A0A7Z7HQ38</accession>
<dbReference type="InterPro" id="IPR029056">
    <property type="entry name" value="Ribokinase-like"/>
</dbReference>
<evidence type="ECO:0000256" key="4">
    <source>
        <dbReference type="ARBA" id="ARBA00022777"/>
    </source>
</evidence>
<evidence type="ECO:0000256" key="2">
    <source>
        <dbReference type="ARBA" id="ARBA00022679"/>
    </source>
</evidence>
<evidence type="ECO:0000256" key="3">
    <source>
        <dbReference type="ARBA" id="ARBA00022741"/>
    </source>
</evidence>
<dbReference type="Pfam" id="PF00294">
    <property type="entry name" value="PfkB"/>
    <property type="match status" value="1"/>
</dbReference>
<dbReference type="EMBL" id="LT837803">
    <property type="protein sequence ID" value="SMB24194.1"/>
    <property type="molecule type" value="Genomic_DNA"/>
</dbReference>
<gene>
    <name evidence="7" type="ORF">SDENCHOL_11008</name>
</gene>
<evidence type="ECO:0000259" key="6">
    <source>
        <dbReference type="Pfam" id="PF00294"/>
    </source>
</evidence>
<dbReference type="InterPro" id="IPR050306">
    <property type="entry name" value="PfkB_Carbo_kinase"/>
</dbReference>
<dbReference type="SUPFAM" id="SSF53613">
    <property type="entry name" value="Ribokinase-like"/>
    <property type="match status" value="1"/>
</dbReference>
<evidence type="ECO:0000313" key="7">
    <source>
        <dbReference type="EMBL" id="SMB24194.1"/>
    </source>
</evidence>
<dbReference type="PANTHER" id="PTHR43085">
    <property type="entry name" value="HEXOKINASE FAMILY MEMBER"/>
    <property type="match status" value="1"/>
</dbReference>
<protein>
    <submittedName>
        <fullName evidence="7">PfkB domain protein</fullName>
    </submittedName>
</protein>
<organism evidence="7 8">
    <name type="scientific">Sterolibacterium denitrificans</name>
    <dbReference type="NCBI Taxonomy" id="157592"/>
    <lineage>
        <taxon>Bacteria</taxon>
        <taxon>Pseudomonadati</taxon>
        <taxon>Pseudomonadota</taxon>
        <taxon>Betaproteobacteria</taxon>
        <taxon>Nitrosomonadales</taxon>
        <taxon>Sterolibacteriaceae</taxon>
        <taxon>Sterolibacterium</taxon>
    </lineage>
</organism>
<proteinExistence type="inferred from homology"/>
<dbReference type="GO" id="GO:0005524">
    <property type="term" value="F:ATP binding"/>
    <property type="evidence" value="ECO:0007669"/>
    <property type="project" value="UniProtKB-KW"/>
</dbReference>
<evidence type="ECO:0000256" key="5">
    <source>
        <dbReference type="ARBA" id="ARBA00022840"/>
    </source>
</evidence>
<keyword evidence="8" id="KW-1185">Reference proteome</keyword>
<comment type="similarity">
    <text evidence="1">Belongs to the carbohydrate kinase PfkB family.</text>
</comment>
<feature type="domain" description="Carbohydrate kinase PfkB" evidence="6">
    <location>
        <begin position="37"/>
        <end position="309"/>
    </location>
</feature>
<reference evidence="7" key="1">
    <citation type="submission" date="2017-03" db="EMBL/GenBank/DDBJ databases">
        <authorList>
            <consortium name="AG Boll"/>
        </authorList>
    </citation>
    <scope>NUCLEOTIDE SEQUENCE [LARGE SCALE GENOMIC DNA]</scope>
    <source>
        <strain evidence="7">Chol</strain>
    </source>
</reference>